<keyword evidence="2" id="KW-1185">Reference proteome</keyword>
<dbReference type="Proteomes" id="UP000037784">
    <property type="component" value="Unassembled WGS sequence"/>
</dbReference>
<evidence type="ECO:0000313" key="2">
    <source>
        <dbReference type="Proteomes" id="UP000037784"/>
    </source>
</evidence>
<dbReference type="AlphaFoldDB" id="A0A0M9UDK3"/>
<reference evidence="1 2" key="1">
    <citation type="journal article" date="2015" name="Genome Announc.">
        <title>Draft Genome Sequence of a Heterotrophic Facultative Anaerobic Thermophilic Bacterium, Ardenticatena maritima Strain 110ST.</title>
        <authorList>
            <person name="Kawaichi S."/>
            <person name="Yoshida T."/>
            <person name="Sako Y."/>
            <person name="Nakamura R."/>
        </authorList>
    </citation>
    <scope>NUCLEOTIDE SEQUENCE [LARGE SCALE GENOMIC DNA]</scope>
    <source>
        <strain evidence="1 2">110S</strain>
    </source>
</reference>
<comment type="caution">
    <text evidence="1">The sequence shown here is derived from an EMBL/GenBank/DDBJ whole genome shotgun (WGS) entry which is preliminary data.</text>
</comment>
<evidence type="ECO:0000313" key="1">
    <source>
        <dbReference type="EMBL" id="GAP64070.1"/>
    </source>
</evidence>
<sequence>MKKILESEGAKLNTIQSCVSFRYHAEKPDICDINKMTSVLHFVQNAI</sequence>
<reference evidence="2" key="2">
    <citation type="submission" date="2015-08" db="EMBL/GenBank/DDBJ databases">
        <title>Draft Genome Sequence of a Heterotrophic Facultative Anaerobic Bacterium Ardenticatena maritima Strain 110S.</title>
        <authorList>
            <person name="Kawaichi S."/>
            <person name="Yoshida T."/>
            <person name="Sako Y."/>
            <person name="Nakamura R."/>
        </authorList>
    </citation>
    <scope>NUCLEOTIDE SEQUENCE [LARGE SCALE GENOMIC DNA]</scope>
    <source>
        <strain evidence="2">110S</strain>
    </source>
</reference>
<dbReference type="InParanoid" id="A0A0M9UDK3"/>
<dbReference type="EMBL" id="BBZA01000225">
    <property type="protein sequence ID" value="GAP64070.1"/>
    <property type="molecule type" value="Genomic_DNA"/>
</dbReference>
<protein>
    <submittedName>
        <fullName evidence="1">Uncharacterized protein</fullName>
    </submittedName>
</protein>
<name>A0A0M9UDK3_9CHLR</name>
<proteinExistence type="predicted"/>
<gene>
    <name evidence="1" type="ORF">ARMA_2493</name>
</gene>
<organism evidence="1 2">
    <name type="scientific">Ardenticatena maritima</name>
    <dbReference type="NCBI Taxonomy" id="872965"/>
    <lineage>
        <taxon>Bacteria</taxon>
        <taxon>Bacillati</taxon>
        <taxon>Chloroflexota</taxon>
        <taxon>Ardenticatenia</taxon>
        <taxon>Ardenticatenales</taxon>
        <taxon>Ardenticatenaceae</taxon>
        <taxon>Ardenticatena</taxon>
    </lineage>
</organism>
<accession>A0A0M9UDK3</accession>